<dbReference type="EMBL" id="JACOPH010000005">
    <property type="protein sequence ID" value="MBC5714099.1"/>
    <property type="molecule type" value="Genomic_DNA"/>
</dbReference>
<dbReference type="Proteomes" id="UP000606720">
    <property type="component" value="Unassembled WGS sequence"/>
</dbReference>
<dbReference type="Gene3D" id="3.90.1640.10">
    <property type="entry name" value="inorganic pyrophosphatase (n-terminal core)"/>
    <property type="match status" value="1"/>
</dbReference>
<dbReference type="PANTHER" id="PTHR47618:SF1">
    <property type="entry name" value="BIFUNCTIONAL OLIGORIBONUCLEASE AND PAP PHOSPHATASE NRNA"/>
    <property type="match status" value="1"/>
</dbReference>
<feature type="domain" description="DHHA1" evidence="2">
    <location>
        <begin position="225"/>
        <end position="316"/>
    </location>
</feature>
<dbReference type="SUPFAM" id="SSF64182">
    <property type="entry name" value="DHH phosphoesterases"/>
    <property type="match status" value="1"/>
</dbReference>
<dbReference type="InterPro" id="IPR051319">
    <property type="entry name" value="Oligoribo/pAp-PDE_c-di-AMP_PDE"/>
</dbReference>
<evidence type="ECO:0000313" key="4">
    <source>
        <dbReference type="Proteomes" id="UP000606720"/>
    </source>
</evidence>
<dbReference type="AlphaFoldDB" id="A0A923RVC3"/>
<reference evidence="3" key="1">
    <citation type="submission" date="2020-08" db="EMBL/GenBank/DDBJ databases">
        <title>Genome public.</title>
        <authorList>
            <person name="Liu C."/>
            <person name="Sun Q."/>
        </authorList>
    </citation>
    <scope>NUCLEOTIDE SEQUENCE</scope>
    <source>
        <strain evidence="3">BX1005</strain>
    </source>
</reference>
<evidence type="ECO:0000259" key="1">
    <source>
        <dbReference type="Pfam" id="PF01368"/>
    </source>
</evidence>
<proteinExistence type="predicted"/>
<feature type="domain" description="DDH" evidence="1">
    <location>
        <begin position="16"/>
        <end position="159"/>
    </location>
</feature>
<dbReference type="InterPro" id="IPR001667">
    <property type="entry name" value="DDH_dom"/>
</dbReference>
<comment type="caution">
    <text evidence="3">The sequence shown here is derived from an EMBL/GenBank/DDBJ whole genome shotgun (WGS) entry which is preliminary data.</text>
</comment>
<dbReference type="RefSeq" id="WP_186866854.1">
    <property type="nucleotide sequence ID" value="NZ_JACOPH010000005.1"/>
</dbReference>
<dbReference type="Pfam" id="PF02272">
    <property type="entry name" value="DHHA1"/>
    <property type="match status" value="1"/>
</dbReference>
<protein>
    <submittedName>
        <fullName evidence="3">DHH family phosphoesterase</fullName>
    </submittedName>
</protein>
<gene>
    <name evidence="3" type="ORF">H8S17_07745</name>
</gene>
<dbReference type="InterPro" id="IPR038763">
    <property type="entry name" value="DHH_sf"/>
</dbReference>
<organism evidence="3 4">
    <name type="scientific">Roseburia zhanii</name>
    <dbReference type="NCBI Taxonomy" id="2763064"/>
    <lineage>
        <taxon>Bacteria</taxon>
        <taxon>Bacillati</taxon>
        <taxon>Bacillota</taxon>
        <taxon>Clostridia</taxon>
        <taxon>Lachnospirales</taxon>
        <taxon>Lachnospiraceae</taxon>
        <taxon>Roseburia</taxon>
    </lineage>
</organism>
<accession>A0A923RVC3</accession>
<evidence type="ECO:0000313" key="3">
    <source>
        <dbReference type="EMBL" id="MBC5714099.1"/>
    </source>
</evidence>
<dbReference type="Gene3D" id="3.10.310.30">
    <property type="match status" value="1"/>
</dbReference>
<dbReference type="PANTHER" id="PTHR47618">
    <property type="entry name" value="BIFUNCTIONAL OLIGORIBONUCLEASE AND PAP PHOSPHATASE NRNA"/>
    <property type="match status" value="1"/>
</dbReference>
<evidence type="ECO:0000259" key="2">
    <source>
        <dbReference type="Pfam" id="PF02272"/>
    </source>
</evidence>
<keyword evidence="4" id="KW-1185">Reference proteome</keyword>
<dbReference type="InterPro" id="IPR003156">
    <property type="entry name" value="DHHA1_dom"/>
</dbReference>
<sequence>MKKIDEVIAHIKCSHVYIQTHNFPDPDAISSAFGLQKLLAHKNIDATICYKGKIDRYNTLKLIELLEIHLENLEKIEADLEEDDEVILVDAQKGNSNIIDMTGTEIICIDHHPTYEKAEYRYADIRPEYGACATMIAEYFFESSIPMDTRTATALSYGIRSDTDRLSRGTCKKDMEMLYRMYDMSDQGMIQMLENRELYFEDLMAYSRAIENIKVYGTVSFTSTGENCPEALIASVSDFMLALVEVDFSVVYAIQHNGIKLSVRSEEGVHDAGKIISRALKGFGNGGGHAAMAGGFIPFTDKSGCAEELINVAQERILEEIKTL</sequence>
<name>A0A923RVC3_9FIRM</name>
<dbReference type="GO" id="GO:0003676">
    <property type="term" value="F:nucleic acid binding"/>
    <property type="evidence" value="ECO:0007669"/>
    <property type="project" value="InterPro"/>
</dbReference>
<dbReference type="Pfam" id="PF01368">
    <property type="entry name" value="DHH"/>
    <property type="match status" value="1"/>
</dbReference>